<dbReference type="Proteomes" id="UP000077407">
    <property type="component" value="Unassembled WGS sequence"/>
</dbReference>
<sequence>MFNVLKKGGKFGLNINNMSNDQSVNYLLAKGLDSAEARSQAISSNISNINTAGYKRKYVTFEENLKNSIDNLELKTDDAKHIKMGNDYGAITTNTDSSTSMRSDGNNVDIEVETVNQAANELMYNALITLENNRLSMQKAVISGN</sequence>
<keyword evidence="8" id="KW-0969">Cilium</keyword>
<dbReference type="Pfam" id="PF00460">
    <property type="entry name" value="Flg_bb_rod"/>
    <property type="match status" value="1"/>
</dbReference>
<accession>A0A170NBM1</accession>
<organism evidence="8 9">
    <name type="scientific">Clostridium ljungdahlii</name>
    <dbReference type="NCBI Taxonomy" id="1538"/>
    <lineage>
        <taxon>Bacteria</taxon>
        <taxon>Bacillati</taxon>
        <taxon>Bacillota</taxon>
        <taxon>Clostridia</taxon>
        <taxon>Eubacteriales</taxon>
        <taxon>Clostridiaceae</taxon>
        <taxon>Clostridium</taxon>
    </lineage>
</organism>
<feature type="domain" description="Flagellar basal body rod protein N-terminal" evidence="7">
    <location>
        <begin position="34"/>
        <end position="55"/>
    </location>
</feature>
<dbReference type="EMBL" id="LITT01000062">
    <property type="protein sequence ID" value="OAA83215.1"/>
    <property type="molecule type" value="Genomic_DNA"/>
</dbReference>
<comment type="function">
    <text evidence="5 6">Structural component of flagellum, the bacterial motility apparatus. Part of the rod structure of flagellar basal body.</text>
</comment>
<dbReference type="InterPro" id="IPR019776">
    <property type="entry name" value="Flagellar_basal_body_rod_CS"/>
</dbReference>
<protein>
    <recommendedName>
        <fullName evidence="3 6">Flagellar basal body rod protein FlgB</fullName>
    </recommendedName>
</protein>
<comment type="subcellular location">
    <subcellularLocation>
        <location evidence="1 6">Bacterial flagellum basal body</location>
    </subcellularLocation>
</comment>
<keyword evidence="4 6" id="KW-0975">Bacterial flagellum</keyword>
<comment type="similarity">
    <text evidence="2 6">Belongs to the flagella basal body rod proteins family.</text>
</comment>
<dbReference type="InterPro" id="IPR006300">
    <property type="entry name" value="FlgB"/>
</dbReference>
<keyword evidence="8" id="KW-0282">Flagellum</keyword>
<dbReference type="PIRSF" id="PIRSF002889">
    <property type="entry name" value="Rod_FlgB"/>
    <property type="match status" value="1"/>
</dbReference>
<dbReference type="AlphaFoldDB" id="A0A170NBM1"/>
<dbReference type="NCBIfam" id="TIGR01396">
    <property type="entry name" value="FlgB"/>
    <property type="match status" value="1"/>
</dbReference>
<evidence type="ECO:0000259" key="7">
    <source>
        <dbReference type="Pfam" id="PF00460"/>
    </source>
</evidence>
<evidence type="ECO:0000256" key="2">
    <source>
        <dbReference type="ARBA" id="ARBA00009677"/>
    </source>
</evidence>
<evidence type="ECO:0000313" key="9">
    <source>
        <dbReference type="Proteomes" id="UP000077407"/>
    </source>
</evidence>
<evidence type="ECO:0000256" key="6">
    <source>
        <dbReference type="PIRNR" id="PIRNR002889"/>
    </source>
</evidence>
<evidence type="ECO:0000256" key="3">
    <source>
        <dbReference type="ARBA" id="ARBA00014376"/>
    </source>
</evidence>
<dbReference type="GO" id="GO:0030694">
    <property type="term" value="C:bacterial-type flagellum basal body, rod"/>
    <property type="evidence" value="ECO:0007669"/>
    <property type="project" value="InterPro"/>
</dbReference>
<reference evidence="8 9" key="1">
    <citation type="journal article" date="2015" name="Biotechnol. Bioeng.">
        <title>Genome sequence and phenotypic characterization of Caulobacter segnis.</title>
        <authorList>
            <person name="Patel S."/>
            <person name="Fletcher B."/>
            <person name="Scott D.C."/>
            <person name="Ely B."/>
        </authorList>
    </citation>
    <scope>NUCLEOTIDE SEQUENCE [LARGE SCALE GENOMIC DNA]</scope>
    <source>
        <strain evidence="8 9">ERI-2</strain>
    </source>
</reference>
<keyword evidence="8" id="KW-0966">Cell projection</keyword>
<dbReference type="InterPro" id="IPR001444">
    <property type="entry name" value="Flag_bb_rod_N"/>
</dbReference>
<evidence type="ECO:0000256" key="4">
    <source>
        <dbReference type="ARBA" id="ARBA00023143"/>
    </source>
</evidence>
<evidence type="ECO:0000313" key="8">
    <source>
        <dbReference type="EMBL" id="OAA83215.1"/>
    </source>
</evidence>
<name>A0A170NBM1_9CLOT</name>
<comment type="caution">
    <text evidence="8">The sequence shown here is derived from an EMBL/GenBank/DDBJ whole genome shotgun (WGS) entry which is preliminary data.</text>
</comment>
<evidence type="ECO:0000256" key="1">
    <source>
        <dbReference type="ARBA" id="ARBA00004117"/>
    </source>
</evidence>
<evidence type="ECO:0000256" key="5">
    <source>
        <dbReference type="ARBA" id="ARBA00024934"/>
    </source>
</evidence>
<comment type="subunit">
    <text evidence="6">The basal body constitutes a major portion of the flagellar organelle and consists of a number of rings mounted on a central rod.</text>
</comment>
<gene>
    <name evidence="8" type="primary">flgB</name>
    <name evidence="8" type="ORF">WY13_03543</name>
</gene>
<dbReference type="GO" id="GO:0071973">
    <property type="term" value="P:bacterial-type flagellum-dependent cell motility"/>
    <property type="evidence" value="ECO:0007669"/>
    <property type="project" value="InterPro"/>
</dbReference>
<dbReference type="PATRIC" id="fig|1538.10.peg.3620"/>
<proteinExistence type="inferred from homology"/>
<dbReference type="NCBIfam" id="NF009266">
    <property type="entry name" value="PRK12623.1"/>
    <property type="match status" value="1"/>
</dbReference>
<dbReference type="PROSITE" id="PS00588">
    <property type="entry name" value="FLAGELLA_BB_ROD"/>
    <property type="match status" value="1"/>
</dbReference>